<dbReference type="EMBL" id="MDTU01000002">
    <property type="protein sequence ID" value="ODN41524.1"/>
    <property type="molecule type" value="Genomic_DNA"/>
</dbReference>
<proteinExistence type="predicted"/>
<dbReference type="InterPro" id="IPR020843">
    <property type="entry name" value="ER"/>
</dbReference>
<evidence type="ECO:0000313" key="4">
    <source>
        <dbReference type="Proteomes" id="UP000094329"/>
    </source>
</evidence>
<protein>
    <recommendedName>
        <fullName evidence="2">Enoyl reductase (ER) domain-containing protein</fullName>
    </recommendedName>
</protein>
<evidence type="ECO:0000313" key="3">
    <source>
        <dbReference type="EMBL" id="ODN41524.1"/>
    </source>
</evidence>
<reference evidence="3 4" key="1">
    <citation type="submission" date="2016-08" db="EMBL/GenBank/DDBJ databases">
        <title>Draft genome sequence of Candidatus Piscirickettsia litoralis, from seawater.</title>
        <authorList>
            <person name="Wan X."/>
            <person name="Lee A.J."/>
            <person name="Hou S."/>
            <person name="Donachie S.P."/>
        </authorList>
    </citation>
    <scope>NUCLEOTIDE SEQUENCE [LARGE SCALE GENOMIC DNA]</scope>
    <source>
        <strain evidence="3 4">Y2</strain>
    </source>
</reference>
<dbReference type="PANTHER" id="PTHR11695">
    <property type="entry name" value="ALCOHOL DEHYDROGENASE RELATED"/>
    <property type="match status" value="1"/>
</dbReference>
<dbReference type="InterPro" id="IPR050700">
    <property type="entry name" value="YIM1/Zinc_Alcohol_DH_Fams"/>
</dbReference>
<evidence type="ECO:0000259" key="2">
    <source>
        <dbReference type="SMART" id="SM00829"/>
    </source>
</evidence>
<dbReference type="PROSITE" id="PS01162">
    <property type="entry name" value="QOR_ZETA_CRYSTAL"/>
    <property type="match status" value="1"/>
</dbReference>
<dbReference type="Proteomes" id="UP000094329">
    <property type="component" value="Unassembled WGS sequence"/>
</dbReference>
<accession>A0ABX2ZY30</accession>
<dbReference type="SUPFAM" id="SSF51735">
    <property type="entry name" value="NAD(P)-binding Rossmann-fold domains"/>
    <property type="match status" value="1"/>
</dbReference>
<dbReference type="SMART" id="SM00829">
    <property type="entry name" value="PKS_ER"/>
    <property type="match status" value="1"/>
</dbReference>
<name>A0ABX2ZY30_9GAMM</name>
<dbReference type="RefSeq" id="WP_069313989.1">
    <property type="nucleotide sequence ID" value="NZ_MDTU01000002.1"/>
</dbReference>
<dbReference type="Pfam" id="PF08240">
    <property type="entry name" value="ADH_N"/>
    <property type="match status" value="1"/>
</dbReference>
<dbReference type="InterPro" id="IPR011032">
    <property type="entry name" value="GroES-like_sf"/>
</dbReference>
<comment type="caution">
    <text evidence="3">The sequence shown here is derived from an EMBL/GenBank/DDBJ whole genome shotgun (WGS) entry which is preliminary data.</text>
</comment>
<dbReference type="Pfam" id="PF13602">
    <property type="entry name" value="ADH_zinc_N_2"/>
    <property type="match status" value="1"/>
</dbReference>
<dbReference type="InterPro" id="IPR002364">
    <property type="entry name" value="Quin_OxRdtase/zeta-crystal_CS"/>
</dbReference>
<gene>
    <name evidence="3" type="ORF">BGC07_15565</name>
</gene>
<keyword evidence="4" id="KW-1185">Reference proteome</keyword>
<dbReference type="Gene3D" id="3.90.180.10">
    <property type="entry name" value="Medium-chain alcohol dehydrogenases, catalytic domain"/>
    <property type="match status" value="1"/>
</dbReference>
<dbReference type="Gene3D" id="3.40.50.720">
    <property type="entry name" value="NAD(P)-binding Rossmann-like Domain"/>
    <property type="match status" value="1"/>
</dbReference>
<sequence>MKAWGFKEFGNTPFYCFDVPEPKLEEGKVIVKTISAGVNPTDWNTKIGIYPYDIFPFMSGWELCGEVIAEKGTQHNVGDIVYGLINFPEMAGCYAEKVSVNGVDVVPIPNNIPAKKAGALPLVGLSVIQAFDKISAARGKSILITGASGGVGHMAVQHAKNYGLHVIAVASSKNEDFVRGLGAGDFIAYDKEEIKLSGDVDILFDIYKEAFPFEAVKNGGQILTLQERKQQEFKNINYVYHVVNRNADDLLRLTKLIEVRKIIPHISSTFPFSEVEQAIRQVSHAHAKGKIIVDFNLQP</sequence>
<dbReference type="SUPFAM" id="SSF50129">
    <property type="entry name" value="GroES-like"/>
    <property type="match status" value="1"/>
</dbReference>
<feature type="domain" description="Enoyl reductase (ER)" evidence="2">
    <location>
        <begin position="10"/>
        <end position="293"/>
    </location>
</feature>
<dbReference type="PANTHER" id="PTHR11695:SF294">
    <property type="entry name" value="RETICULON-4-INTERACTING PROTEIN 1, MITOCHONDRIAL"/>
    <property type="match status" value="1"/>
</dbReference>
<dbReference type="InterPro" id="IPR036291">
    <property type="entry name" value="NAD(P)-bd_dom_sf"/>
</dbReference>
<organism evidence="3 4">
    <name type="scientific">Piscirickettsia litoralis</name>
    <dbReference type="NCBI Taxonomy" id="1891921"/>
    <lineage>
        <taxon>Bacteria</taxon>
        <taxon>Pseudomonadati</taxon>
        <taxon>Pseudomonadota</taxon>
        <taxon>Gammaproteobacteria</taxon>
        <taxon>Thiotrichales</taxon>
        <taxon>Piscirickettsiaceae</taxon>
        <taxon>Piscirickettsia</taxon>
    </lineage>
</organism>
<dbReference type="InterPro" id="IPR013154">
    <property type="entry name" value="ADH-like_N"/>
</dbReference>
<keyword evidence="1" id="KW-0560">Oxidoreductase</keyword>
<dbReference type="CDD" id="cd05289">
    <property type="entry name" value="MDR_like_2"/>
    <property type="match status" value="1"/>
</dbReference>
<evidence type="ECO:0000256" key="1">
    <source>
        <dbReference type="ARBA" id="ARBA00023002"/>
    </source>
</evidence>